<evidence type="ECO:0000313" key="2">
    <source>
        <dbReference type="EMBL" id="EEQ32559.1"/>
    </source>
</evidence>
<evidence type="ECO:0000313" key="3">
    <source>
        <dbReference type="Proteomes" id="UP000002035"/>
    </source>
</evidence>
<dbReference type="VEuPathDB" id="FungiDB:MCYG_05378"/>
<accession>C5FRQ6</accession>
<keyword evidence="3" id="KW-1185">Reference proteome</keyword>
<name>C5FRQ6_ARTOC</name>
<dbReference type="GeneID" id="9228718"/>
<dbReference type="HOGENOM" id="CLU_2249478_0_0_1"/>
<dbReference type="RefSeq" id="XP_002845509.1">
    <property type="nucleotide sequence ID" value="XM_002845463.1"/>
</dbReference>
<dbReference type="EMBL" id="DS995705">
    <property type="protein sequence ID" value="EEQ32559.1"/>
    <property type="molecule type" value="Genomic_DNA"/>
</dbReference>
<organism evidence="2 3">
    <name type="scientific">Arthroderma otae (strain ATCC MYA-4605 / CBS 113480)</name>
    <name type="common">Microsporum canis</name>
    <dbReference type="NCBI Taxonomy" id="554155"/>
    <lineage>
        <taxon>Eukaryota</taxon>
        <taxon>Fungi</taxon>
        <taxon>Dikarya</taxon>
        <taxon>Ascomycota</taxon>
        <taxon>Pezizomycotina</taxon>
        <taxon>Eurotiomycetes</taxon>
        <taxon>Eurotiomycetidae</taxon>
        <taxon>Onygenales</taxon>
        <taxon>Arthrodermataceae</taxon>
        <taxon>Microsporum</taxon>
    </lineage>
</organism>
<evidence type="ECO:0000256" key="1">
    <source>
        <dbReference type="SAM" id="MobiDB-lite"/>
    </source>
</evidence>
<reference evidence="3" key="1">
    <citation type="journal article" date="2012" name="MBio">
        <title>Comparative genome analysis of Trichophyton rubrum and related dermatophytes reveals candidate genes involved in infection.</title>
        <authorList>
            <person name="Martinez D.A."/>
            <person name="Oliver B.G."/>
            <person name="Graeser Y."/>
            <person name="Goldberg J.M."/>
            <person name="Li W."/>
            <person name="Martinez-Rossi N.M."/>
            <person name="Monod M."/>
            <person name="Shelest E."/>
            <person name="Barton R.C."/>
            <person name="Birch E."/>
            <person name="Brakhage A.A."/>
            <person name="Chen Z."/>
            <person name="Gurr S.J."/>
            <person name="Heiman D."/>
            <person name="Heitman J."/>
            <person name="Kosti I."/>
            <person name="Rossi A."/>
            <person name="Saif S."/>
            <person name="Samalova M."/>
            <person name="Saunders C.W."/>
            <person name="Shea T."/>
            <person name="Summerbell R.C."/>
            <person name="Xu J."/>
            <person name="Young S."/>
            <person name="Zeng Q."/>
            <person name="Birren B.W."/>
            <person name="Cuomo C.A."/>
            <person name="White T.C."/>
        </authorList>
    </citation>
    <scope>NUCLEOTIDE SEQUENCE [LARGE SCALE GENOMIC DNA]</scope>
    <source>
        <strain evidence="3">ATCC MYA-4605 / CBS 113480</strain>
    </source>
</reference>
<feature type="region of interest" description="Disordered" evidence="1">
    <location>
        <begin position="84"/>
        <end position="104"/>
    </location>
</feature>
<protein>
    <submittedName>
        <fullName evidence="2">Uncharacterized protein</fullName>
    </submittedName>
</protein>
<gene>
    <name evidence="2" type="ORF">MCYG_05378</name>
</gene>
<sequence>MLNAVRSKRNVVIIAFPKKGRANVCHRKSGKACAAPTKEISVGPSTCLSAEVATRWIKRQASDTLPESVPSSAFRICITFSSPSASSTGAMGCPEPRTMRPPFK</sequence>
<proteinExistence type="predicted"/>
<dbReference type="AlphaFoldDB" id="C5FRQ6"/>
<dbReference type="Proteomes" id="UP000002035">
    <property type="component" value="Unassembled WGS sequence"/>
</dbReference>